<dbReference type="AlphaFoldDB" id="K4ANN7"/>
<dbReference type="HOGENOM" id="CLU_3176386_0_0_1"/>
<keyword evidence="2" id="KW-1185">Reference proteome</keyword>
<dbReference type="Proteomes" id="UP000004995">
    <property type="component" value="Unassembled WGS sequence"/>
</dbReference>
<organism evidence="1 2">
    <name type="scientific">Setaria italica</name>
    <name type="common">Foxtail millet</name>
    <name type="synonym">Panicum italicum</name>
    <dbReference type="NCBI Taxonomy" id="4555"/>
    <lineage>
        <taxon>Eukaryota</taxon>
        <taxon>Viridiplantae</taxon>
        <taxon>Streptophyta</taxon>
        <taxon>Embryophyta</taxon>
        <taxon>Tracheophyta</taxon>
        <taxon>Spermatophyta</taxon>
        <taxon>Magnoliopsida</taxon>
        <taxon>Liliopsida</taxon>
        <taxon>Poales</taxon>
        <taxon>Poaceae</taxon>
        <taxon>PACMAD clade</taxon>
        <taxon>Panicoideae</taxon>
        <taxon>Panicodae</taxon>
        <taxon>Paniceae</taxon>
        <taxon>Cenchrinae</taxon>
        <taxon>Setaria</taxon>
    </lineage>
</organism>
<dbReference type="InParanoid" id="K4ANN7"/>
<proteinExistence type="predicted"/>
<reference evidence="2" key="1">
    <citation type="journal article" date="2012" name="Nat. Biotechnol.">
        <title>Reference genome sequence of the model plant Setaria.</title>
        <authorList>
            <person name="Bennetzen J.L."/>
            <person name="Schmutz J."/>
            <person name="Wang H."/>
            <person name="Percifield R."/>
            <person name="Hawkins J."/>
            <person name="Pontaroli A.C."/>
            <person name="Estep M."/>
            <person name="Feng L."/>
            <person name="Vaughn J.N."/>
            <person name="Grimwood J."/>
            <person name="Jenkins J."/>
            <person name="Barry K."/>
            <person name="Lindquist E."/>
            <person name="Hellsten U."/>
            <person name="Deshpande S."/>
            <person name="Wang X."/>
            <person name="Wu X."/>
            <person name="Mitros T."/>
            <person name="Triplett J."/>
            <person name="Yang X."/>
            <person name="Ye C.Y."/>
            <person name="Mauro-Herrera M."/>
            <person name="Wang L."/>
            <person name="Li P."/>
            <person name="Sharma M."/>
            <person name="Sharma R."/>
            <person name="Ronald P.C."/>
            <person name="Panaud O."/>
            <person name="Kellogg E.A."/>
            <person name="Brutnell T.P."/>
            <person name="Doust A.N."/>
            <person name="Tuskan G.A."/>
            <person name="Rokhsar D."/>
            <person name="Devos K.M."/>
        </authorList>
    </citation>
    <scope>NUCLEOTIDE SEQUENCE [LARGE SCALE GENOMIC DNA]</scope>
    <source>
        <strain evidence="2">cv. Yugu1</strain>
    </source>
</reference>
<evidence type="ECO:0000313" key="2">
    <source>
        <dbReference type="Proteomes" id="UP000004995"/>
    </source>
</evidence>
<dbReference type="EMBL" id="AGNK02006107">
    <property type="status" value="NOT_ANNOTATED_CDS"/>
    <property type="molecule type" value="Genomic_DNA"/>
</dbReference>
<dbReference type="EnsemblPlants" id="KQK92296">
    <property type="protein sequence ID" value="KQK92296"/>
    <property type="gene ID" value="SETIT_040534mg"/>
</dbReference>
<protein>
    <submittedName>
        <fullName evidence="1">Uncharacterized protein</fullName>
    </submittedName>
</protein>
<accession>K4ANN7</accession>
<sequence>MYMHEKDTLFHMSTTMGMLGFEPHQAMADLLSAHNHGEISSQALILP</sequence>
<name>K4ANN7_SETIT</name>
<evidence type="ECO:0000313" key="1">
    <source>
        <dbReference type="EnsemblPlants" id="KQK92296"/>
    </source>
</evidence>
<dbReference type="Gramene" id="KQK92296">
    <property type="protein sequence ID" value="KQK92296"/>
    <property type="gene ID" value="SETIT_040534mg"/>
</dbReference>
<reference evidence="1" key="2">
    <citation type="submission" date="2018-08" db="UniProtKB">
        <authorList>
            <consortium name="EnsemblPlants"/>
        </authorList>
    </citation>
    <scope>IDENTIFICATION</scope>
    <source>
        <strain evidence="1">Yugu1</strain>
    </source>
</reference>